<dbReference type="Proteomes" id="UP001497516">
    <property type="component" value="Chromosome 8"/>
</dbReference>
<organism evidence="1 2">
    <name type="scientific">Linum trigynum</name>
    <dbReference type="NCBI Taxonomy" id="586398"/>
    <lineage>
        <taxon>Eukaryota</taxon>
        <taxon>Viridiplantae</taxon>
        <taxon>Streptophyta</taxon>
        <taxon>Embryophyta</taxon>
        <taxon>Tracheophyta</taxon>
        <taxon>Spermatophyta</taxon>
        <taxon>Magnoliopsida</taxon>
        <taxon>eudicotyledons</taxon>
        <taxon>Gunneridae</taxon>
        <taxon>Pentapetalae</taxon>
        <taxon>rosids</taxon>
        <taxon>fabids</taxon>
        <taxon>Malpighiales</taxon>
        <taxon>Linaceae</taxon>
        <taxon>Linum</taxon>
    </lineage>
</organism>
<gene>
    <name evidence="1" type="ORF">LTRI10_LOCUS47271</name>
</gene>
<evidence type="ECO:0000313" key="2">
    <source>
        <dbReference type="Proteomes" id="UP001497516"/>
    </source>
</evidence>
<accession>A0AAV2GA78</accession>
<proteinExistence type="predicted"/>
<sequence length="105" mass="11717">MVHQILKYKSIMSNPPQEKVVEAEITALQKKLAIYECEQRLNFRKPMLMADCVPDAESPINNDGSRHEVEEGFSVACDIVIEINLGANEDPHLALIGANLLDADR</sequence>
<evidence type="ECO:0000313" key="1">
    <source>
        <dbReference type="EMBL" id="CAL1407613.1"/>
    </source>
</evidence>
<reference evidence="1 2" key="1">
    <citation type="submission" date="2024-04" db="EMBL/GenBank/DDBJ databases">
        <authorList>
            <person name="Fracassetti M."/>
        </authorList>
    </citation>
    <scope>NUCLEOTIDE SEQUENCE [LARGE SCALE GENOMIC DNA]</scope>
</reference>
<keyword evidence="2" id="KW-1185">Reference proteome</keyword>
<name>A0AAV2GA78_9ROSI</name>
<protein>
    <submittedName>
        <fullName evidence="1">Uncharacterized protein</fullName>
    </submittedName>
</protein>
<dbReference type="EMBL" id="OZ034821">
    <property type="protein sequence ID" value="CAL1407613.1"/>
    <property type="molecule type" value="Genomic_DNA"/>
</dbReference>
<dbReference type="AlphaFoldDB" id="A0AAV2GA78"/>